<evidence type="ECO:0000313" key="11">
    <source>
        <dbReference type="Proteomes" id="UP000494206"/>
    </source>
</evidence>
<evidence type="ECO:0000313" key="10">
    <source>
        <dbReference type="EMBL" id="CAB3408000.1"/>
    </source>
</evidence>
<evidence type="ECO:0000256" key="3">
    <source>
        <dbReference type="ARBA" id="ARBA00010042"/>
    </source>
</evidence>
<evidence type="ECO:0000256" key="8">
    <source>
        <dbReference type="SAM" id="MobiDB-lite"/>
    </source>
</evidence>
<feature type="compositionally biased region" description="Basic and acidic residues" evidence="8">
    <location>
        <begin position="319"/>
        <end position="340"/>
    </location>
</feature>
<feature type="compositionally biased region" description="Polar residues" evidence="8">
    <location>
        <begin position="107"/>
        <end position="123"/>
    </location>
</feature>
<dbReference type="GO" id="GO:0000281">
    <property type="term" value="P:mitotic cytokinesis"/>
    <property type="evidence" value="ECO:0007669"/>
    <property type="project" value="TreeGrafter"/>
</dbReference>
<dbReference type="Gene3D" id="6.10.250.2990">
    <property type="match status" value="1"/>
</dbReference>
<evidence type="ECO:0000259" key="9">
    <source>
        <dbReference type="Pfam" id="PF03941"/>
    </source>
</evidence>
<organism evidence="10 11">
    <name type="scientific">Caenorhabditis bovis</name>
    <dbReference type="NCBI Taxonomy" id="2654633"/>
    <lineage>
        <taxon>Eukaryota</taxon>
        <taxon>Metazoa</taxon>
        <taxon>Ecdysozoa</taxon>
        <taxon>Nematoda</taxon>
        <taxon>Chromadorea</taxon>
        <taxon>Rhabditida</taxon>
        <taxon>Rhabditina</taxon>
        <taxon>Rhabditomorpha</taxon>
        <taxon>Rhabditoidea</taxon>
        <taxon>Rhabditidae</taxon>
        <taxon>Peloderinae</taxon>
        <taxon>Caenorhabditis</taxon>
    </lineage>
</organism>
<evidence type="ECO:0000256" key="4">
    <source>
        <dbReference type="ARBA" id="ARBA00022490"/>
    </source>
</evidence>
<feature type="compositionally biased region" description="Polar residues" evidence="8">
    <location>
        <begin position="739"/>
        <end position="750"/>
    </location>
</feature>
<evidence type="ECO:0000256" key="1">
    <source>
        <dbReference type="ARBA" id="ARBA00004123"/>
    </source>
</evidence>
<feature type="domain" description="Inner centromere protein ARK-binding" evidence="9">
    <location>
        <begin position="471"/>
        <end position="528"/>
    </location>
</feature>
<evidence type="ECO:0000256" key="7">
    <source>
        <dbReference type="ARBA" id="ARBA00023242"/>
    </source>
</evidence>
<dbReference type="GO" id="GO:1990385">
    <property type="term" value="C:meiotic spindle midzone"/>
    <property type="evidence" value="ECO:0007669"/>
    <property type="project" value="TreeGrafter"/>
</dbReference>
<feature type="region of interest" description="Disordered" evidence="8">
    <location>
        <begin position="103"/>
        <end position="123"/>
    </location>
</feature>
<dbReference type="GO" id="GO:0030496">
    <property type="term" value="C:midbody"/>
    <property type="evidence" value="ECO:0007669"/>
    <property type="project" value="TreeGrafter"/>
</dbReference>
<keyword evidence="5" id="KW-0159">Chromosome partition</keyword>
<dbReference type="GO" id="GO:0032133">
    <property type="term" value="C:chromosome passenger complex"/>
    <property type="evidence" value="ECO:0007669"/>
    <property type="project" value="TreeGrafter"/>
</dbReference>
<feature type="compositionally biased region" description="Polar residues" evidence="8">
    <location>
        <begin position="299"/>
        <end position="309"/>
    </location>
</feature>
<feature type="compositionally biased region" description="Polar residues" evidence="8">
    <location>
        <begin position="940"/>
        <end position="975"/>
    </location>
</feature>
<dbReference type="GO" id="GO:0051310">
    <property type="term" value="P:metaphase chromosome alignment"/>
    <property type="evidence" value="ECO:0007669"/>
    <property type="project" value="TreeGrafter"/>
</dbReference>
<feature type="compositionally biased region" description="Low complexity" evidence="8">
    <location>
        <begin position="901"/>
        <end position="924"/>
    </location>
</feature>
<protein>
    <recommendedName>
        <fullName evidence="9">Inner centromere protein ARK-binding domain-containing protein</fullName>
    </recommendedName>
</protein>
<proteinExistence type="inferred from homology"/>
<keyword evidence="4" id="KW-0963">Cytoplasm</keyword>
<feature type="region of interest" description="Disordered" evidence="8">
    <location>
        <begin position="206"/>
        <end position="422"/>
    </location>
</feature>
<name>A0A8S1F725_9PELO</name>
<keyword evidence="6" id="KW-0206">Cytoskeleton</keyword>
<dbReference type="PANTHER" id="PTHR13142:SF1">
    <property type="entry name" value="INNER CENTROMERE PROTEIN"/>
    <property type="match status" value="1"/>
</dbReference>
<evidence type="ECO:0000256" key="6">
    <source>
        <dbReference type="ARBA" id="ARBA00023212"/>
    </source>
</evidence>
<feature type="region of interest" description="Disordered" evidence="8">
    <location>
        <begin position="447"/>
        <end position="484"/>
    </location>
</feature>
<feature type="compositionally biased region" description="Polar residues" evidence="8">
    <location>
        <begin position="865"/>
        <end position="882"/>
    </location>
</feature>
<dbReference type="GO" id="GO:0000776">
    <property type="term" value="C:kinetochore"/>
    <property type="evidence" value="ECO:0007669"/>
    <property type="project" value="TreeGrafter"/>
</dbReference>
<keyword evidence="7" id="KW-0539">Nucleus</keyword>
<evidence type="ECO:0000256" key="5">
    <source>
        <dbReference type="ARBA" id="ARBA00022829"/>
    </source>
</evidence>
<feature type="region of interest" description="Disordered" evidence="8">
    <location>
        <begin position="160"/>
        <end position="185"/>
    </location>
</feature>
<dbReference type="InterPro" id="IPR005635">
    <property type="entry name" value="Inner_centromere_prot_ARK-bd"/>
</dbReference>
<comment type="similarity">
    <text evidence="3">Belongs to the INCENP family.</text>
</comment>
<dbReference type="Proteomes" id="UP000494206">
    <property type="component" value="Unassembled WGS sequence"/>
</dbReference>
<evidence type="ECO:0000256" key="2">
    <source>
        <dbReference type="ARBA" id="ARBA00004186"/>
    </source>
</evidence>
<reference evidence="10 11" key="1">
    <citation type="submission" date="2020-04" db="EMBL/GenBank/DDBJ databases">
        <authorList>
            <person name="Laetsch R D."/>
            <person name="Stevens L."/>
            <person name="Kumar S."/>
            <person name="Blaxter L. M."/>
        </authorList>
    </citation>
    <scope>NUCLEOTIDE SEQUENCE [LARGE SCALE GENOMIC DNA]</scope>
</reference>
<dbReference type="PANTHER" id="PTHR13142">
    <property type="entry name" value="INNER CENTROMERE PROTEIN"/>
    <property type="match status" value="1"/>
</dbReference>
<feature type="region of interest" description="Disordered" evidence="8">
    <location>
        <begin position="614"/>
        <end position="635"/>
    </location>
</feature>
<accession>A0A8S1F725</accession>
<feature type="compositionally biased region" description="Basic and acidic residues" evidence="8">
    <location>
        <begin position="353"/>
        <end position="422"/>
    </location>
</feature>
<dbReference type="GO" id="GO:0051257">
    <property type="term" value="P:meiotic spindle midzone assembly"/>
    <property type="evidence" value="ECO:0007669"/>
    <property type="project" value="TreeGrafter"/>
</dbReference>
<sequence>MPPKKQAASKSRNQLDSIEYIPIFRNVLNTIQLNALSSAKDLFRDFIKEINENNDRPLVQNVFEEHMQQISKDLESNCEYGYPSISANVKEEVMDTIDENRYEQETAESCSSKTPRTVRTRTPQNLEEATDEEMEDLVIPMTAKKMQQMSITRTTAYKSPMKTPRKNVHMPKHSTPKISAKSAPKMDFHDKLQHADDLRKIQQEQKTLRLKQQREERERAARERREAMEREEREKHEMRRKKELLAQQVNAANMRTPPRSPSRKILPRLAKTPSASSKDATPGRRPAKFGKLEVFGNESKPTPTVSISPSRDRKRSIKREKLTMVRPPTPDETKRLRAEQEAYLLNLQNHVQDNQEEKQEKERKELEKERKEREKEKEVKRLLEEQKRIAREENERQIREEENRKLRQKKAEELERKKQEELQRIELQAQKEKEALQAEMAKKAKNLPASYEMTPPRVYTTNSADDYGLHDLNSDDETDNEDEPRKKIPAWADFGKVRAAVREHFLNPPFDVNEFFGEIPISELKIIFGETVRLKKRGSSAVWKTPMNKIKTVEEFNEEFFKGIAVPLTRDYSRLSSSPSRDCEHDDDYFKRFNPPVECDTPMKMKLYPVKPEENESLTNTNENLAGSASSSIHNSDEIITEKPAPVPVAPPRAPLKVVPAATNVEDELIEDLSRLAMFVPKKPEERLSQRRRSEQKKKAEEETKRRSAIVARSATENSTARARSNSVNRNSREPSVTRPATGSRASSMTRKAPVRVEGTGVITRSMAKAISGNTPTAPAPKPPIRRSYMAPIASKTPTSVSGATAASRSRDRTRRSNITAQSADRPKVQSKVGASTPVAPPRRSSSTSKAAPASGARPIAMANRSMTLRMNALQTHKSILESNKAKADPKPSITKPAPAPLATRRAPLRVKPSTPAKTTTSKPIGGSAQRATKAGPTPLRSSSVTGRSENTVTSQKHLSRQEANNLFSRLSTPKSVAPPVRAATKPANTSASLHPRPVPSFIYNVQSNGLPTTGGLHGIRAPSRERSQSAARKQ</sequence>
<feature type="compositionally biased region" description="Basic residues" evidence="8">
    <location>
        <begin position="163"/>
        <end position="175"/>
    </location>
</feature>
<dbReference type="OrthoDB" id="6123at2759"/>
<feature type="region of interest" description="Disordered" evidence="8">
    <location>
        <begin position="684"/>
        <end position="1035"/>
    </location>
</feature>
<gene>
    <name evidence="10" type="ORF">CBOVIS_LOCUS9838</name>
</gene>
<dbReference type="AlphaFoldDB" id="A0A8S1F725"/>
<feature type="compositionally biased region" description="Basic and acidic residues" evidence="8">
    <location>
        <begin position="206"/>
        <end position="237"/>
    </location>
</feature>
<feature type="compositionally biased region" description="Low complexity" evidence="8">
    <location>
        <begin position="718"/>
        <end position="730"/>
    </location>
</feature>
<comment type="subcellular location">
    <subcellularLocation>
        <location evidence="2">Cytoplasm</location>
        <location evidence="2">Cytoskeleton</location>
        <location evidence="2">Spindle</location>
    </subcellularLocation>
    <subcellularLocation>
        <location evidence="1">Nucleus</location>
    </subcellularLocation>
</comment>
<feature type="compositionally biased region" description="Basic and acidic residues" evidence="8">
    <location>
        <begin position="684"/>
        <end position="706"/>
    </location>
</feature>
<keyword evidence="11" id="KW-1185">Reference proteome</keyword>
<comment type="caution">
    <text evidence="10">The sequence shown here is derived from an EMBL/GenBank/DDBJ whole genome shotgun (WGS) entry which is preliminary data.</text>
</comment>
<dbReference type="EMBL" id="CADEPM010000006">
    <property type="protein sequence ID" value="CAB3408000.1"/>
    <property type="molecule type" value="Genomic_DNA"/>
</dbReference>
<dbReference type="Pfam" id="PF03941">
    <property type="entry name" value="INCENP_ARK-bind"/>
    <property type="match status" value="1"/>
</dbReference>
<dbReference type="GO" id="GO:0005634">
    <property type="term" value="C:nucleus"/>
    <property type="evidence" value="ECO:0007669"/>
    <property type="project" value="UniProtKB-SubCell"/>
</dbReference>